<dbReference type="Pfam" id="PF13411">
    <property type="entry name" value="MerR_1"/>
    <property type="match status" value="1"/>
</dbReference>
<keyword evidence="1" id="KW-0238">DNA-binding</keyword>
<keyword evidence="4" id="KW-1185">Reference proteome</keyword>
<dbReference type="InterPro" id="IPR009061">
    <property type="entry name" value="DNA-bd_dom_put_sf"/>
</dbReference>
<dbReference type="InterPro" id="IPR047057">
    <property type="entry name" value="MerR_fam"/>
</dbReference>
<dbReference type="Gene3D" id="1.10.1660.10">
    <property type="match status" value="1"/>
</dbReference>
<evidence type="ECO:0000313" key="3">
    <source>
        <dbReference type="EMBL" id="MFD2841174.1"/>
    </source>
</evidence>
<reference evidence="4" key="1">
    <citation type="journal article" date="2019" name="Int. J. Syst. Evol. Microbiol.">
        <title>The Global Catalogue of Microorganisms (GCM) 10K type strain sequencing project: providing services to taxonomists for standard genome sequencing and annotation.</title>
        <authorList>
            <consortium name="The Broad Institute Genomics Platform"/>
            <consortium name="The Broad Institute Genome Sequencing Center for Infectious Disease"/>
            <person name="Wu L."/>
            <person name="Ma J."/>
        </authorList>
    </citation>
    <scope>NUCLEOTIDE SEQUENCE [LARGE SCALE GENOMIC DNA]</scope>
    <source>
        <strain evidence="4">KCTC 33576</strain>
    </source>
</reference>
<protein>
    <submittedName>
        <fullName evidence="3">MerR family transcriptional regulator</fullName>
    </submittedName>
</protein>
<proteinExistence type="predicted"/>
<dbReference type="EMBL" id="JBHUOP010000004">
    <property type="protein sequence ID" value="MFD2841174.1"/>
    <property type="molecule type" value="Genomic_DNA"/>
</dbReference>
<dbReference type="SUPFAM" id="SSF46955">
    <property type="entry name" value="Putative DNA-binding domain"/>
    <property type="match status" value="1"/>
</dbReference>
<organism evidence="3 4">
    <name type="scientific">Populibacterium corticicola</name>
    <dbReference type="NCBI Taxonomy" id="1812826"/>
    <lineage>
        <taxon>Bacteria</taxon>
        <taxon>Bacillati</taxon>
        <taxon>Actinomycetota</taxon>
        <taxon>Actinomycetes</taxon>
        <taxon>Micrococcales</taxon>
        <taxon>Jonesiaceae</taxon>
        <taxon>Populibacterium</taxon>
    </lineage>
</organism>
<evidence type="ECO:0000313" key="4">
    <source>
        <dbReference type="Proteomes" id="UP001597391"/>
    </source>
</evidence>
<accession>A0ABW5XHF0</accession>
<dbReference type="PANTHER" id="PTHR30204:SF93">
    <property type="entry name" value="HTH MERR-TYPE DOMAIN-CONTAINING PROTEIN"/>
    <property type="match status" value="1"/>
</dbReference>
<dbReference type="CDD" id="cd00592">
    <property type="entry name" value="HTH_MerR-like"/>
    <property type="match status" value="1"/>
</dbReference>
<comment type="caution">
    <text evidence="3">The sequence shown here is derived from an EMBL/GenBank/DDBJ whole genome shotgun (WGS) entry which is preliminary data.</text>
</comment>
<name>A0ABW5XHF0_9MICO</name>
<dbReference type="PANTHER" id="PTHR30204">
    <property type="entry name" value="REDOX-CYCLING DRUG-SENSING TRANSCRIPTIONAL ACTIVATOR SOXR"/>
    <property type="match status" value="1"/>
</dbReference>
<dbReference type="Proteomes" id="UP001597391">
    <property type="component" value="Unassembled WGS sequence"/>
</dbReference>
<gene>
    <name evidence="3" type="ORF">ACFSYH_11435</name>
</gene>
<dbReference type="PROSITE" id="PS50937">
    <property type="entry name" value="HTH_MERR_2"/>
    <property type="match status" value="1"/>
</dbReference>
<evidence type="ECO:0000256" key="1">
    <source>
        <dbReference type="ARBA" id="ARBA00023125"/>
    </source>
</evidence>
<dbReference type="SMART" id="SM00422">
    <property type="entry name" value="HTH_MERR"/>
    <property type="match status" value="1"/>
</dbReference>
<feature type="domain" description="HTH merR-type" evidence="2">
    <location>
        <begin position="1"/>
        <end position="70"/>
    </location>
</feature>
<dbReference type="InterPro" id="IPR000551">
    <property type="entry name" value="MerR-type_HTH_dom"/>
</dbReference>
<evidence type="ECO:0000259" key="2">
    <source>
        <dbReference type="PROSITE" id="PS50937"/>
    </source>
</evidence>
<sequence>MMRSAEIAEIAGVTVRTIRHYHQIGILPEPPRLANGYRNYTADHLVTLLRITKLTDSGLSLAQAGTLAAGSAESIDTVLIEVDRTLKEQIAVLTKQRELLAQARTSGHVGLSKVAAALSVSSADIPSAVLLAHLYNDAPQLDTFAEALMEPNLRAALLQMQERFDTLDESSTDEELEELTTALRSIIPKVSDEIPPLTNEQSQLVLEVAERGLNDRQKEFLRLHPPEL</sequence>